<dbReference type="InterPro" id="IPR005654">
    <property type="entry name" value="ATPase_AFG1-like"/>
</dbReference>
<dbReference type="GO" id="GO:0016887">
    <property type="term" value="F:ATP hydrolysis activity"/>
    <property type="evidence" value="ECO:0007669"/>
    <property type="project" value="InterPro"/>
</dbReference>
<dbReference type="Proteomes" id="UP000053030">
    <property type="component" value="Unassembled WGS sequence"/>
</dbReference>
<keyword evidence="1" id="KW-0547">Nucleotide-binding</keyword>
<evidence type="ECO:0000256" key="2">
    <source>
        <dbReference type="ARBA" id="ARBA00022840"/>
    </source>
</evidence>
<dbReference type="Pfam" id="PF03969">
    <property type="entry name" value="AFG1_ATPase"/>
    <property type="match status" value="2"/>
</dbReference>
<dbReference type="Gene3D" id="3.40.50.300">
    <property type="entry name" value="P-loop containing nucleotide triphosphate hydrolases"/>
    <property type="match status" value="1"/>
</dbReference>
<evidence type="ECO:0000256" key="1">
    <source>
        <dbReference type="ARBA" id="ARBA00022741"/>
    </source>
</evidence>
<name>A0A837NG58_9GAMM</name>
<dbReference type="NCBIfam" id="NF040713">
    <property type="entry name" value="ZapE"/>
    <property type="match status" value="1"/>
</dbReference>
<sequence length="365" mass="41935">MTNPMQQIYQSQVNSGKLNEDSFQREAVTALQQRLDAIRKNSQAPIKSLYFYGPVGRGKTMLMDMFSEQLRSLSTANSSFIRLHYHHFMARVHDALNGLQGEENPMQQVAKEWANEYSIICLDEFFVEDIGDAMILARLWESLFAEGVTLITTSNAPPAELYKDGLARHRFEPTIELLNSQCELIDLGFGTDYRRINHTDMPLYLIEGQPEELKTLAETRCGTVEPAESVSIMNRSIPCLWGNKKIIGFDFMSLCSGPRSQRDYMELADKYSAIAVQNVPAFTYVPDKELVHGVEETYQREHDAKLISKLDNEARRFIALVDECYDRGCRLLITAEVSVEQLYQARQLAFPFRRCVSRLFEMQHW</sequence>
<dbReference type="GO" id="GO:0032153">
    <property type="term" value="C:cell division site"/>
    <property type="evidence" value="ECO:0007669"/>
    <property type="project" value="TreeGrafter"/>
</dbReference>
<dbReference type="AlphaFoldDB" id="A0A837NG58"/>
<evidence type="ECO:0000313" key="3">
    <source>
        <dbReference type="EMBL" id="KPD23471.1"/>
    </source>
</evidence>
<dbReference type="InterPro" id="IPR027417">
    <property type="entry name" value="P-loop_NTPase"/>
</dbReference>
<dbReference type="GO" id="GO:0005524">
    <property type="term" value="F:ATP binding"/>
    <property type="evidence" value="ECO:0007669"/>
    <property type="project" value="UniProtKB-KW"/>
</dbReference>
<dbReference type="EMBL" id="LHSG01000009">
    <property type="protein sequence ID" value="KPD23471.1"/>
    <property type="molecule type" value="Genomic_DNA"/>
</dbReference>
<dbReference type="GO" id="GO:0051301">
    <property type="term" value="P:cell division"/>
    <property type="evidence" value="ECO:0007669"/>
    <property type="project" value="TreeGrafter"/>
</dbReference>
<evidence type="ECO:0000313" key="4">
    <source>
        <dbReference type="Proteomes" id="UP000053030"/>
    </source>
</evidence>
<dbReference type="PANTHER" id="PTHR12169">
    <property type="entry name" value="ATPASE N2B"/>
    <property type="match status" value="1"/>
</dbReference>
<protein>
    <submittedName>
        <fullName evidence="3">ATPase</fullName>
    </submittedName>
</protein>
<comment type="caution">
    <text evidence="3">The sequence shown here is derived from an EMBL/GenBank/DDBJ whole genome shotgun (WGS) entry which is preliminary data.</text>
</comment>
<gene>
    <name evidence="3" type="ORF">AFK76_09040</name>
</gene>
<accession>A0A837NG58</accession>
<keyword evidence="4" id="KW-1185">Reference proteome</keyword>
<dbReference type="GO" id="GO:0005737">
    <property type="term" value="C:cytoplasm"/>
    <property type="evidence" value="ECO:0007669"/>
    <property type="project" value="TreeGrafter"/>
</dbReference>
<proteinExistence type="predicted"/>
<organism evidence="3 4">
    <name type="scientific">Idiomarina zobellii</name>
    <dbReference type="NCBI Taxonomy" id="86103"/>
    <lineage>
        <taxon>Bacteria</taxon>
        <taxon>Pseudomonadati</taxon>
        <taxon>Pseudomonadota</taxon>
        <taxon>Gammaproteobacteria</taxon>
        <taxon>Alteromonadales</taxon>
        <taxon>Idiomarinaceae</taxon>
        <taxon>Idiomarina</taxon>
    </lineage>
</organism>
<dbReference type="PANTHER" id="PTHR12169:SF6">
    <property type="entry name" value="AFG1-LIKE ATPASE"/>
    <property type="match status" value="1"/>
</dbReference>
<keyword evidence="2" id="KW-0067">ATP-binding</keyword>
<reference evidence="3 4" key="1">
    <citation type="submission" date="2015-08" db="EMBL/GenBank/DDBJ databases">
        <title>Genome sequencing and assembly of the deep-sea bacterium Idiomarina zobellii.</title>
        <authorList>
            <person name="Mithoefer S.D."/>
            <person name="Rheaume B.A."/>
            <person name="MacLea K.S."/>
        </authorList>
    </citation>
    <scope>NUCLEOTIDE SEQUENCE [LARGE SCALE GENOMIC DNA]</scope>
    <source>
        <strain evidence="3 4">KMM 231</strain>
    </source>
</reference>
<dbReference type="SUPFAM" id="SSF52540">
    <property type="entry name" value="P-loop containing nucleoside triphosphate hydrolases"/>
    <property type="match status" value="1"/>
</dbReference>